<reference evidence="2" key="1">
    <citation type="submission" date="2020-01" db="EMBL/GenBank/DDBJ databases">
        <authorList>
            <person name="Meier V. D."/>
            <person name="Meier V D."/>
        </authorList>
    </citation>
    <scope>NUCLEOTIDE SEQUENCE</scope>
    <source>
        <strain evidence="2">HLG_WM_MAG_07</strain>
    </source>
</reference>
<evidence type="ECO:0000256" key="1">
    <source>
        <dbReference type="SAM" id="SignalP"/>
    </source>
</evidence>
<dbReference type="SUPFAM" id="SSF56935">
    <property type="entry name" value="Porins"/>
    <property type="match status" value="1"/>
</dbReference>
<name>A0A6S6TUY5_9GAMM</name>
<evidence type="ECO:0000313" key="2">
    <source>
        <dbReference type="EMBL" id="CAA6826421.1"/>
    </source>
</evidence>
<dbReference type="AlphaFoldDB" id="A0A6S6TUY5"/>
<feature type="signal peptide" evidence="1">
    <location>
        <begin position="1"/>
        <end position="21"/>
    </location>
</feature>
<keyword evidence="2" id="KW-0675">Receptor</keyword>
<dbReference type="Gene3D" id="2.40.160.10">
    <property type="entry name" value="Porin"/>
    <property type="match status" value="1"/>
</dbReference>
<keyword evidence="1" id="KW-0732">Signal</keyword>
<dbReference type="InterPro" id="IPR023614">
    <property type="entry name" value="Porin_dom_sf"/>
</dbReference>
<accession>A0A6S6TUY5</accession>
<gene>
    <name evidence="2" type="ORF">HELGO_WM24639</name>
</gene>
<sequence length="407" mass="44856">MKKLILASAVAAALSASTSFAESTTTNTSNWQGSFIFEGLYIDRSTAEELEIPGMPAGGHGHGLEDGLQAGHSEVVVTGNITEKLNARITAAILEGEDGEAVTAELEEAYVESQGLLTDGLNLKAGRMYTDIGYHSNKHNHEWDFADQPLVYEGMFGEHATGDGLQMQYVPATDTYMQFGSELFIDEEFPSGATDGAISAATLYAKVGGDIGTDHSWLAGIGHWQAMDITDRSSEAHDHGGGAAETPRFSGDSTINTVNALYKWAPNGNAKERNLKLQFEYFQRNEDGQIDMVEEDGNFDESSTYDGDQSGWYLQSVYQFRPQWRVGVRHDRLKIDNTGSDTDVLEEAELLSEGHTPQRNSIMVDYSPREYSRLRLQFNRDERSPVEDDQVVLQYIHSFGSHGAHAF</sequence>
<organism evidence="2">
    <name type="scientific">uncultured Thiotrichaceae bacterium</name>
    <dbReference type="NCBI Taxonomy" id="298394"/>
    <lineage>
        <taxon>Bacteria</taxon>
        <taxon>Pseudomonadati</taxon>
        <taxon>Pseudomonadota</taxon>
        <taxon>Gammaproteobacteria</taxon>
        <taxon>Thiotrichales</taxon>
        <taxon>Thiotrichaceae</taxon>
        <taxon>environmental samples</taxon>
    </lineage>
</organism>
<feature type="chain" id="PRO_5027937160" evidence="1">
    <location>
        <begin position="22"/>
        <end position="407"/>
    </location>
</feature>
<dbReference type="EMBL" id="CACVAY010000133">
    <property type="protein sequence ID" value="CAA6826421.1"/>
    <property type="molecule type" value="Genomic_DNA"/>
</dbReference>
<protein>
    <submittedName>
        <fullName evidence="2">Zinc-regulated TonB-dependent outer membrane receptor</fullName>
    </submittedName>
</protein>
<proteinExistence type="predicted"/>